<evidence type="ECO:0000313" key="2">
    <source>
        <dbReference type="EnsemblMetazoa" id="HelroP183587"/>
    </source>
</evidence>
<reference evidence="2" key="3">
    <citation type="submission" date="2015-06" db="UniProtKB">
        <authorList>
            <consortium name="EnsemblMetazoa"/>
        </authorList>
    </citation>
    <scope>IDENTIFICATION</scope>
</reference>
<organism evidence="2 3">
    <name type="scientific">Helobdella robusta</name>
    <name type="common">Californian leech</name>
    <dbReference type="NCBI Taxonomy" id="6412"/>
    <lineage>
        <taxon>Eukaryota</taxon>
        <taxon>Metazoa</taxon>
        <taxon>Spiralia</taxon>
        <taxon>Lophotrochozoa</taxon>
        <taxon>Annelida</taxon>
        <taxon>Clitellata</taxon>
        <taxon>Hirudinea</taxon>
        <taxon>Rhynchobdellida</taxon>
        <taxon>Glossiphoniidae</taxon>
        <taxon>Helobdella</taxon>
    </lineage>
</organism>
<dbReference type="GeneID" id="20209108"/>
<gene>
    <name evidence="2" type="primary">20209108</name>
    <name evidence="1" type="ORF">HELRODRAFT_183587</name>
</gene>
<dbReference type="OrthoDB" id="418748at2759"/>
<sequence length="391" mass="45009">MSYKFQGISEPLFSISYDYKNGKIVQFDKFDDGSWKLKDKTRILSALKMCVEALKAERVYGCTNVRAKYLKTFQIRLIQQTTQMKVDTPLPGLKLPKTAKQWAEANAYFHSQRANLPNVNNIDNFTNSLQSVIYDYFASNYGTLETKTISSVDQNKSINKLKKELKQLKVQGRNNHNYDLQIKALSKEIRSKLLALKAQKKYKKNSDITNQLQQKFWPTCKKLFNPSINSLPLFNVTECEKFFKNILNNQHTKKFRLPNWIHTLPDPSFPCSVDPPTYNEISSIIRKCKSRASPCPLDQISIIILKKCPIVRTILHQLLTVKNGVGIFVREPLTILIGGNLNGHVEEKTDGFDNVHGGFGYGERNENGNRILEFAESYGFCLRNTYFRKRL</sequence>
<dbReference type="EMBL" id="AMQM01008873">
    <property type="status" value="NOT_ANNOTATED_CDS"/>
    <property type="molecule type" value="Genomic_DNA"/>
</dbReference>
<dbReference type="RefSeq" id="XP_009011424.1">
    <property type="nucleotide sequence ID" value="XM_009013176.1"/>
</dbReference>
<name>T1FJV9_HELRO</name>
<keyword evidence="3" id="KW-1185">Reference proteome</keyword>
<dbReference type="InterPro" id="IPR027124">
    <property type="entry name" value="Swc5/CFDP1/2"/>
</dbReference>
<dbReference type="AlphaFoldDB" id="T1FJV9"/>
<dbReference type="EMBL" id="AMQM01008872">
    <property type="status" value="NOT_ANNOTATED_CDS"/>
    <property type="molecule type" value="Genomic_DNA"/>
</dbReference>
<protein>
    <submittedName>
        <fullName evidence="1 2">Uncharacterized protein</fullName>
    </submittedName>
</protein>
<evidence type="ECO:0000313" key="1">
    <source>
        <dbReference type="EMBL" id="ESO10486.1"/>
    </source>
</evidence>
<reference evidence="3" key="1">
    <citation type="submission" date="2012-12" db="EMBL/GenBank/DDBJ databases">
        <authorList>
            <person name="Hellsten U."/>
            <person name="Grimwood J."/>
            <person name="Chapman J.A."/>
            <person name="Shapiro H."/>
            <person name="Aerts A."/>
            <person name="Otillar R.P."/>
            <person name="Terry A.Y."/>
            <person name="Boore J.L."/>
            <person name="Simakov O."/>
            <person name="Marletaz F."/>
            <person name="Cho S.-J."/>
            <person name="Edsinger-Gonzales E."/>
            <person name="Havlak P."/>
            <person name="Kuo D.-H."/>
            <person name="Larsson T."/>
            <person name="Lv J."/>
            <person name="Arendt D."/>
            <person name="Savage R."/>
            <person name="Osoegawa K."/>
            <person name="de Jong P."/>
            <person name="Lindberg D.R."/>
            <person name="Seaver E.C."/>
            <person name="Weisblat D.A."/>
            <person name="Putnam N.H."/>
            <person name="Grigoriev I.V."/>
            <person name="Rokhsar D.S."/>
        </authorList>
    </citation>
    <scope>NUCLEOTIDE SEQUENCE</scope>
</reference>
<dbReference type="InParanoid" id="T1FJV9"/>
<dbReference type="EMBL" id="KB095865">
    <property type="protein sequence ID" value="ESO10486.1"/>
    <property type="molecule type" value="Genomic_DNA"/>
</dbReference>
<dbReference type="EnsemblMetazoa" id="HelroT183587">
    <property type="protein sequence ID" value="HelroP183587"/>
    <property type="gene ID" value="HelroG183587"/>
</dbReference>
<dbReference type="CTD" id="20209108"/>
<dbReference type="Proteomes" id="UP000015101">
    <property type="component" value="Unassembled WGS sequence"/>
</dbReference>
<dbReference type="PANTHER" id="PTHR23227:SF67">
    <property type="entry name" value="CRANIOFACIAL DEVELOPMENT PROTEIN 2-LIKE"/>
    <property type="match status" value="1"/>
</dbReference>
<dbReference type="KEGG" id="hro:HELRODRAFT_183587"/>
<accession>T1FJV9</accession>
<dbReference type="PANTHER" id="PTHR23227">
    <property type="entry name" value="BUCENTAUR RELATED"/>
    <property type="match status" value="1"/>
</dbReference>
<evidence type="ECO:0000313" key="3">
    <source>
        <dbReference type="Proteomes" id="UP000015101"/>
    </source>
</evidence>
<reference evidence="1 3" key="2">
    <citation type="journal article" date="2013" name="Nature">
        <title>Insights into bilaterian evolution from three spiralian genomes.</title>
        <authorList>
            <person name="Simakov O."/>
            <person name="Marletaz F."/>
            <person name="Cho S.J."/>
            <person name="Edsinger-Gonzales E."/>
            <person name="Havlak P."/>
            <person name="Hellsten U."/>
            <person name="Kuo D.H."/>
            <person name="Larsson T."/>
            <person name="Lv J."/>
            <person name="Arendt D."/>
            <person name="Savage R."/>
            <person name="Osoegawa K."/>
            <person name="de Jong P."/>
            <person name="Grimwood J."/>
            <person name="Chapman J.A."/>
            <person name="Shapiro H."/>
            <person name="Aerts A."/>
            <person name="Otillar R.P."/>
            <person name="Terry A.Y."/>
            <person name="Boore J.L."/>
            <person name="Grigoriev I.V."/>
            <person name="Lindberg D.R."/>
            <person name="Seaver E.C."/>
            <person name="Weisblat D.A."/>
            <person name="Putnam N.H."/>
            <person name="Rokhsar D.S."/>
        </authorList>
    </citation>
    <scope>NUCLEOTIDE SEQUENCE</scope>
</reference>
<proteinExistence type="predicted"/>
<dbReference type="HOGENOM" id="CLU_706518_0_0_1"/>